<feature type="domain" description="Mandelate racemase/muconate lactonizing enzyme C-terminal" evidence="4">
    <location>
        <begin position="145"/>
        <end position="251"/>
    </location>
</feature>
<dbReference type="GO" id="GO:0016052">
    <property type="term" value="P:carbohydrate catabolic process"/>
    <property type="evidence" value="ECO:0007669"/>
    <property type="project" value="TreeGrafter"/>
</dbReference>
<dbReference type="SUPFAM" id="SSF51604">
    <property type="entry name" value="Enolase C-terminal domain-like"/>
    <property type="match status" value="1"/>
</dbReference>
<organism evidence="5">
    <name type="scientific">uncultured Thermomicrobiales bacterium</name>
    <dbReference type="NCBI Taxonomy" id="1645740"/>
    <lineage>
        <taxon>Bacteria</taxon>
        <taxon>Pseudomonadati</taxon>
        <taxon>Thermomicrobiota</taxon>
        <taxon>Thermomicrobia</taxon>
        <taxon>Thermomicrobiales</taxon>
        <taxon>environmental samples</taxon>
    </lineage>
</organism>
<dbReference type="InterPro" id="IPR036849">
    <property type="entry name" value="Enolase-like_C_sf"/>
</dbReference>
<dbReference type="SUPFAM" id="SSF54826">
    <property type="entry name" value="Enolase N-terminal domain-like"/>
    <property type="match status" value="1"/>
</dbReference>
<reference evidence="5" key="1">
    <citation type="submission" date="2020-02" db="EMBL/GenBank/DDBJ databases">
        <authorList>
            <person name="Meier V. D."/>
        </authorList>
    </citation>
    <scope>NUCLEOTIDE SEQUENCE</scope>
    <source>
        <strain evidence="5">AVDCRST_MAG73</strain>
    </source>
</reference>
<dbReference type="PANTHER" id="PTHR13794:SF58">
    <property type="entry name" value="MITOCHONDRIAL ENOLASE SUPERFAMILY MEMBER 1"/>
    <property type="match status" value="1"/>
</dbReference>
<name>A0A6J4TRI7_9BACT</name>
<dbReference type="GO" id="GO:0009063">
    <property type="term" value="P:amino acid catabolic process"/>
    <property type="evidence" value="ECO:0007669"/>
    <property type="project" value="InterPro"/>
</dbReference>
<keyword evidence="2" id="KW-0479">Metal-binding</keyword>
<dbReference type="InterPro" id="IPR013342">
    <property type="entry name" value="Mandelate_racemase_C"/>
</dbReference>
<dbReference type="Pfam" id="PF13378">
    <property type="entry name" value="MR_MLE_C"/>
    <property type="match status" value="1"/>
</dbReference>
<dbReference type="Gene3D" id="3.30.390.10">
    <property type="entry name" value="Enolase-like, N-terminal domain"/>
    <property type="match status" value="1"/>
</dbReference>
<dbReference type="SFLD" id="SFLDS00001">
    <property type="entry name" value="Enolase"/>
    <property type="match status" value="1"/>
</dbReference>
<evidence type="ECO:0000313" key="5">
    <source>
        <dbReference type="EMBL" id="CAA9530117.1"/>
    </source>
</evidence>
<evidence type="ECO:0000259" key="4">
    <source>
        <dbReference type="SMART" id="SM00922"/>
    </source>
</evidence>
<proteinExistence type="predicted"/>
<dbReference type="InterPro" id="IPR013341">
    <property type="entry name" value="Mandelate_racemase_N_dom"/>
</dbReference>
<dbReference type="CDD" id="cd03316">
    <property type="entry name" value="MR_like"/>
    <property type="match status" value="1"/>
</dbReference>
<dbReference type="GO" id="GO:0000287">
    <property type="term" value="F:magnesium ion binding"/>
    <property type="evidence" value="ECO:0007669"/>
    <property type="project" value="TreeGrafter"/>
</dbReference>
<evidence type="ECO:0000256" key="1">
    <source>
        <dbReference type="ARBA" id="ARBA00001946"/>
    </source>
</evidence>
<dbReference type="Pfam" id="PF02746">
    <property type="entry name" value="MR_MLE_N"/>
    <property type="match status" value="1"/>
</dbReference>
<dbReference type="InterPro" id="IPR029065">
    <property type="entry name" value="Enolase_C-like"/>
</dbReference>
<accession>A0A6J4TRI7</accession>
<keyword evidence="3" id="KW-0460">Magnesium</keyword>
<protein>
    <submittedName>
        <fullName evidence="5">Mandelate racemase/muconate lactonizing enzyme family protein</fullName>
    </submittedName>
</protein>
<gene>
    <name evidence="5" type="ORF">AVDCRST_MAG73-825</name>
</gene>
<dbReference type="PROSITE" id="PS00908">
    <property type="entry name" value="MR_MLE_1"/>
    <property type="match status" value="1"/>
</dbReference>
<evidence type="ECO:0000256" key="3">
    <source>
        <dbReference type="ARBA" id="ARBA00022842"/>
    </source>
</evidence>
<sequence length="381" mass="41028">MKITDVEVVYLKIPTVAMEANGTQDAAVVLVHTDDGITGVGEAESSPLVVKAIVEAPRSHSVMVGLRELLIGQDPFAIERLWWRMYEGSLYFGRKGAVLHAISGVDIALWDLKGKALGRPLCDLLGGSTATKVRAYASGLFGKRPEESGEKAVRFREAGFTAFKFGWEDFGRDPRSDRAHVEAIRRAIGDEAPLMVDVGWARDSGGAVWDVKTALARSRMLAEYGVYWLEEPLHPDDLDGYRRLSAASPVRIAAGEEEAGLPSFRDLIERGGVDVVQPDVARAGGVTETMRIAAFADAHHRPCVPHHYSTGILGAVSVHVNASIPNRLFQETPAPGEGSVLNTDLVAPAFKLDADGCVVIPDGPGLGIDLDPDVMARFRVG</sequence>
<dbReference type="PANTHER" id="PTHR13794">
    <property type="entry name" value="ENOLASE SUPERFAMILY, MANDELATE RACEMASE"/>
    <property type="match status" value="1"/>
</dbReference>
<dbReference type="InterPro" id="IPR029017">
    <property type="entry name" value="Enolase-like_N"/>
</dbReference>
<dbReference type="SFLD" id="SFLDG00179">
    <property type="entry name" value="mandelate_racemase"/>
    <property type="match status" value="1"/>
</dbReference>
<dbReference type="GO" id="GO:0016836">
    <property type="term" value="F:hydro-lyase activity"/>
    <property type="evidence" value="ECO:0007669"/>
    <property type="project" value="TreeGrafter"/>
</dbReference>
<dbReference type="InterPro" id="IPR046945">
    <property type="entry name" value="RHMD-like"/>
</dbReference>
<dbReference type="Gene3D" id="3.20.20.120">
    <property type="entry name" value="Enolase-like C-terminal domain"/>
    <property type="match status" value="1"/>
</dbReference>
<dbReference type="SMART" id="SM00922">
    <property type="entry name" value="MR_MLE"/>
    <property type="match status" value="1"/>
</dbReference>
<dbReference type="EMBL" id="CADCWE010000048">
    <property type="protein sequence ID" value="CAA9530117.1"/>
    <property type="molecule type" value="Genomic_DNA"/>
</dbReference>
<comment type="cofactor">
    <cofactor evidence="1">
        <name>Mg(2+)</name>
        <dbReference type="ChEBI" id="CHEBI:18420"/>
    </cofactor>
</comment>
<dbReference type="AlphaFoldDB" id="A0A6J4TRI7"/>
<dbReference type="InterPro" id="IPR018110">
    <property type="entry name" value="Mandel_Rmase/mucon_lact_enz_CS"/>
</dbReference>
<evidence type="ECO:0000256" key="2">
    <source>
        <dbReference type="ARBA" id="ARBA00022723"/>
    </source>
</evidence>